<proteinExistence type="predicted"/>
<dbReference type="Pfam" id="PF02684">
    <property type="entry name" value="LpxB"/>
    <property type="match status" value="1"/>
</dbReference>
<keyword evidence="8" id="KW-0443">Lipid metabolism</keyword>
<keyword evidence="4" id="KW-0444">Lipid biosynthesis</keyword>
<evidence type="ECO:0000256" key="4">
    <source>
        <dbReference type="ARBA" id="ARBA00022516"/>
    </source>
</evidence>
<gene>
    <name evidence="10" type="ORF">ENU74_05095</name>
</gene>
<evidence type="ECO:0000256" key="6">
    <source>
        <dbReference type="ARBA" id="ARBA00022676"/>
    </source>
</evidence>
<dbReference type="PANTHER" id="PTHR30372:SF4">
    <property type="entry name" value="LIPID-A-DISACCHARIDE SYNTHASE, MITOCHONDRIAL-RELATED"/>
    <property type="match status" value="1"/>
</dbReference>
<dbReference type="GO" id="GO:0005543">
    <property type="term" value="F:phospholipid binding"/>
    <property type="evidence" value="ECO:0007669"/>
    <property type="project" value="TreeGrafter"/>
</dbReference>
<dbReference type="InterPro" id="IPR003835">
    <property type="entry name" value="Glyco_trans_19"/>
</dbReference>
<comment type="caution">
    <text evidence="10">The sequence shown here is derived from an EMBL/GenBank/DDBJ whole genome shotgun (WGS) entry which is preliminary data.</text>
</comment>
<dbReference type="EMBL" id="DTDR01000124">
    <property type="protein sequence ID" value="HGK63946.1"/>
    <property type="molecule type" value="Genomic_DNA"/>
</dbReference>
<dbReference type="GO" id="GO:0016020">
    <property type="term" value="C:membrane"/>
    <property type="evidence" value="ECO:0007669"/>
    <property type="project" value="GOC"/>
</dbReference>
<evidence type="ECO:0000256" key="3">
    <source>
        <dbReference type="ARBA" id="ARBA00020902"/>
    </source>
</evidence>
<name>A0A7V4E334_UNCW3</name>
<accession>A0A7V4E334</accession>
<dbReference type="PANTHER" id="PTHR30372">
    <property type="entry name" value="LIPID-A-DISACCHARIDE SYNTHASE"/>
    <property type="match status" value="1"/>
</dbReference>
<dbReference type="AlphaFoldDB" id="A0A7V4E334"/>
<sequence length="333" mass="39147">MKILLFAGEKSGELYLNYLVRILKNCSSVNLYIINKNIATVGFSEGIKKLFLFLSYLKKIAREIKNYEPDVFIPIGFSNFNLFLIRKIKNKKTKIIYFAPPQIWAWGKNRYKLLKKYVDKVICLFPFEKDFYEKLGIRAIYLGNPLLAIVKVNLEKEEIKKKYGIKDEKVITLMPGSRNEEIKRNLPAFLKICEKLKKDFLLKAFILGIKELNYQKFNFSNLPIIYEDHYELISISDLVLTSFGTATLEIALLNRPFIALYFPSLLNSIFGKFLLRTKYFSLPNIILNKKIFPEYVNPNLTEVYQKAKEILNKNLDYSYYSQKIKYILTFKQT</sequence>
<evidence type="ECO:0000256" key="5">
    <source>
        <dbReference type="ARBA" id="ARBA00022556"/>
    </source>
</evidence>
<evidence type="ECO:0000256" key="7">
    <source>
        <dbReference type="ARBA" id="ARBA00022679"/>
    </source>
</evidence>
<comment type="catalytic activity">
    <reaction evidence="9">
        <text>a lipid X + a UDP-2-N,3-O-bis[(3R)-3-hydroxyacyl]-alpha-D-glucosamine = a lipid A disaccharide + UDP + H(+)</text>
        <dbReference type="Rhea" id="RHEA:67828"/>
        <dbReference type="ChEBI" id="CHEBI:15378"/>
        <dbReference type="ChEBI" id="CHEBI:58223"/>
        <dbReference type="ChEBI" id="CHEBI:137748"/>
        <dbReference type="ChEBI" id="CHEBI:176338"/>
        <dbReference type="ChEBI" id="CHEBI:176343"/>
        <dbReference type="EC" id="2.4.1.182"/>
    </reaction>
</comment>
<keyword evidence="7" id="KW-0808">Transferase</keyword>
<keyword evidence="5" id="KW-0441">Lipid A biosynthesis</keyword>
<evidence type="ECO:0000256" key="9">
    <source>
        <dbReference type="ARBA" id="ARBA00048975"/>
    </source>
</evidence>
<evidence type="ECO:0000256" key="8">
    <source>
        <dbReference type="ARBA" id="ARBA00023098"/>
    </source>
</evidence>
<dbReference type="GO" id="GO:0008915">
    <property type="term" value="F:lipid-A-disaccharide synthase activity"/>
    <property type="evidence" value="ECO:0007669"/>
    <property type="project" value="UniProtKB-EC"/>
</dbReference>
<organism evidence="10">
    <name type="scientific">candidate division WOR-3 bacterium</name>
    <dbReference type="NCBI Taxonomy" id="2052148"/>
    <lineage>
        <taxon>Bacteria</taxon>
        <taxon>Bacteria division WOR-3</taxon>
    </lineage>
</organism>
<evidence type="ECO:0000313" key="10">
    <source>
        <dbReference type="EMBL" id="HGK63946.1"/>
    </source>
</evidence>
<dbReference type="GO" id="GO:0009245">
    <property type="term" value="P:lipid A biosynthetic process"/>
    <property type="evidence" value="ECO:0007669"/>
    <property type="project" value="UniProtKB-KW"/>
</dbReference>
<reference evidence="10" key="1">
    <citation type="journal article" date="2020" name="mSystems">
        <title>Genome- and Community-Level Interaction Insights into Carbon Utilization and Element Cycling Functions of Hydrothermarchaeota in Hydrothermal Sediment.</title>
        <authorList>
            <person name="Zhou Z."/>
            <person name="Liu Y."/>
            <person name="Xu W."/>
            <person name="Pan J."/>
            <person name="Luo Z.H."/>
            <person name="Li M."/>
        </authorList>
    </citation>
    <scope>NUCLEOTIDE SEQUENCE [LARGE SCALE GENOMIC DNA]</scope>
    <source>
        <strain evidence="10">SpSt-697</strain>
    </source>
</reference>
<dbReference type="InterPro" id="IPR043148">
    <property type="entry name" value="TagF_C"/>
</dbReference>
<dbReference type="EC" id="2.4.1.182" evidence="2"/>
<dbReference type="Gene3D" id="3.40.50.12580">
    <property type="match status" value="1"/>
</dbReference>
<comment type="function">
    <text evidence="1">Condensation of UDP-2,3-diacylglucosamine and 2,3-diacylglucosamine-1-phosphate to form lipid A disaccharide, a precursor of lipid A, a phosphorylated glycolipid that anchors the lipopolysaccharide to the outer membrane of the cell.</text>
</comment>
<dbReference type="SUPFAM" id="SSF53756">
    <property type="entry name" value="UDP-Glycosyltransferase/glycogen phosphorylase"/>
    <property type="match status" value="1"/>
</dbReference>
<protein>
    <recommendedName>
        <fullName evidence="3">Lipid-A-disaccharide synthase</fullName>
        <ecNumber evidence="2">2.4.1.182</ecNumber>
    </recommendedName>
</protein>
<keyword evidence="6" id="KW-0328">Glycosyltransferase</keyword>
<evidence type="ECO:0000256" key="1">
    <source>
        <dbReference type="ARBA" id="ARBA00002056"/>
    </source>
</evidence>
<evidence type="ECO:0000256" key="2">
    <source>
        <dbReference type="ARBA" id="ARBA00012687"/>
    </source>
</evidence>